<gene>
    <name evidence="3" type="primary">nemA1</name>
    <name evidence="3" type="ORF">SRIMR7_07715</name>
</gene>
<name>A0ABY3YXC2_STRRM</name>
<feature type="region of interest" description="Disordered" evidence="1">
    <location>
        <begin position="1"/>
        <end position="20"/>
    </location>
</feature>
<dbReference type="InterPro" id="IPR001155">
    <property type="entry name" value="OxRdtase_FMN_N"/>
</dbReference>
<dbReference type="PANTHER" id="PTHR22893">
    <property type="entry name" value="NADH OXIDOREDUCTASE-RELATED"/>
    <property type="match status" value="1"/>
</dbReference>
<dbReference type="InterPro" id="IPR045247">
    <property type="entry name" value="Oye-like"/>
</dbReference>
<keyword evidence="3" id="KW-0560">Oxidoreductase</keyword>
<dbReference type="EMBL" id="CP094298">
    <property type="protein sequence ID" value="UNZ02025.1"/>
    <property type="molecule type" value="Genomic_DNA"/>
</dbReference>
<dbReference type="Pfam" id="PF00724">
    <property type="entry name" value="Oxidored_FMN"/>
    <property type="match status" value="1"/>
</dbReference>
<evidence type="ECO:0000313" key="4">
    <source>
        <dbReference type="Proteomes" id="UP000829494"/>
    </source>
</evidence>
<dbReference type="GO" id="GO:0016491">
    <property type="term" value="F:oxidoreductase activity"/>
    <property type="evidence" value="ECO:0007669"/>
    <property type="project" value="UniProtKB-KW"/>
</dbReference>
<evidence type="ECO:0000256" key="1">
    <source>
        <dbReference type="SAM" id="MobiDB-lite"/>
    </source>
</evidence>
<keyword evidence="4" id="KW-1185">Reference proteome</keyword>
<sequence>MTHTTLAPQAPSAPSADTPPSLLTPYASAILNTPNRIVMAPMTRFRADEDSVPLPFVADYYAQRASAGLIVTEGIWPSFPGQSGWRVPGLATGRQVASWRRVTDAVHAAGGRIFAQLMHAGRIGHPLGRIDGGHPAGPSAVPVPQAQHTPAGKQDPVVPRVMTHDDIRTAVRDFADGARNAIRAGFDGVEIHGANSYLLHQFLADNTNLRQDAYGGDVTGRIRFPVEVVRAVADAVGARRTALRLSPGNPQFGMAEADPAPVYRALVDRLAPLGLAYLHLTESTPAYRALADLRPHWPGTLIANVGENGAPTTREAGQALLDSRRADLVSYGRAFLANPDLPHRFATGTPLAGHDPALLYTHGAEGYSDYLPSRAAR</sequence>
<feature type="domain" description="NADH:flavin oxidoreductase/NADH oxidase N-terminal" evidence="2">
    <location>
        <begin position="35"/>
        <end position="350"/>
    </location>
</feature>
<accession>A0ABY3YXC2</accession>
<dbReference type="PANTHER" id="PTHR22893:SF91">
    <property type="entry name" value="NADPH DEHYDROGENASE 2-RELATED"/>
    <property type="match status" value="1"/>
</dbReference>
<dbReference type="Proteomes" id="UP000829494">
    <property type="component" value="Chromosome"/>
</dbReference>
<dbReference type="RefSeq" id="WP_003983110.1">
    <property type="nucleotide sequence ID" value="NZ_CP043497.1"/>
</dbReference>
<dbReference type="CDD" id="cd02933">
    <property type="entry name" value="OYE_like_FMN"/>
    <property type="match status" value="1"/>
</dbReference>
<dbReference type="EC" id="1.-.-.-" evidence="3"/>
<dbReference type="SUPFAM" id="SSF51395">
    <property type="entry name" value="FMN-linked oxidoreductases"/>
    <property type="match status" value="1"/>
</dbReference>
<dbReference type="Gene3D" id="3.20.20.70">
    <property type="entry name" value="Aldolase class I"/>
    <property type="match status" value="1"/>
</dbReference>
<reference evidence="3 4" key="1">
    <citation type="submission" date="2022-03" db="EMBL/GenBank/DDBJ databases">
        <title>Complete genome of Streptomyces rimosus ssp. rimosus R7 (=ATCC 10970).</title>
        <authorList>
            <person name="Beganovic S."/>
            <person name="Ruckert C."/>
            <person name="Busche T."/>
            <person name="Kalinowski J."/>
            <person name="Wittmann C."/>
        </authorList>
    </citation>
    <scope>NUCLEOTIDE SEQUENCE [LARGE SCALE GENOMIC DNA]</scope>
    <source>
        <strain evidence="3 4">R7</strain>
    </source>
</reference>
<feature type="region of interest" description="Disordered" evidence="1">
    <location>
        <begin position="133"/>
        <end position="157"/>
    </location>
</feature>
<dbReference type="GeneID" id="66858890"/>
<organism evidence="3 4">
    <name type="scientific">Streptomyces rimosus subsp. rimosus</name>
    <dbReference type="NCBI Taxonomy" id="132474"/>
    <lineage>
        <taxon>Bacteria</taxon>
        <taxon>Bacillati</taxon>
        <taxon>Actinomycetota</taxon>
        <taxon>Actinomycetes</taxon>
        <taxon>Kitasatosporales</taxon>
        <taxon>Streptomycetaceae</taxon>
        <taxon>Streptomyces</taxon>
    </lineage>
</organism>
<evidence type="ECO:0000313" key="3">
    <source>
        <dbReference type="EMBL" id="UNZ02025.1"/>
    </source>
</evidence>
<proteinExistence type="predicted"/>
<dbReference type="InterPro" id="IPR013785">
    <property type="entry name" value="Aldolase_TIM"/>
</dbReference>
<protein>
    <submittedName>
        <fullName evidence="3">N-ethylmaleimide reductase</fullName>
        <ecNumber evidence="3">1.-.-.-</ecNumber>
    </submittedName>
</protein>
<evidence type="ECO:0000259" key="2">
    <source>
        <dbReference type="Pfam" id="PF00724"/>
    </source>
</evidence>